<name>A0A9D1LCT4_9FIRM</name>
<evidence type="ECO:0000256" key="3">
    <source>
        <dbReference type="ARBA" id="ARBA00008417"/>
    </source>
</evidence>
<sequence length="453" mass="48410">MASVFEEKSVSKAILRVGLPAMLGQLTTLIYNMADTFFVSLTQEPSMIAAVTLCTPILLIIMSIACVFGMGGASLIARLLGEGKKNDAGATLNFCVYAMALAGIITLALGLIFLPAFARISGADAENIGYTCDYLRYIFLGAPFIMLSNGFVHLFRSVGRIKESTVGLILGNGVNIVLDYVFILPLQWGAAGAALATSIGFVCSSVYYLLCMAREERKGNPLLPLSPRAFAPTFDMVRKVVSIGIPGALITVLMSVANIVLNNYIAIYGSNAVASYGIAYKIDMIPILLLVGLSQGVAPLIGYCYGANQARRMSETMRFSILYGILLGAAFTALFLLAGRQLSAIFLHEEALIRQAGDFLKILCLSAPMLAVINMVTSYFQALGKALYSLTITVLRNAVLFIPSVILLNRFWGLSGIIAAQPVVETLLAVLCAALYARQSRLGRSALAINTAS</sequence>
<evidence type="ECO:0000256" key="2">
    <source>
        <dbReference type="ARBA" id="ARBA00004651"/>
    </source>
</evidence>
<feature type="transmembrane region" description="Helical" evidence="15">
    <location>
        <begin position="166"/>
        <end position="184"/>
    </location>
</feature>
<feature type="transmembrane region" description="Helical" evidence="15">
    <location>
        <begin position="319"/>
        <end position="339"/>
    </location>
</feature>
<feature type="transmembrane region" description="Helical" evidence="15">
    <location>
        <begin position="285"/>
        <end position="307"/>
    </location>
</feature>
<organism evidence="16 17">
    <name type="scientific">Candidatus Pullichristensenella excrementigallinarum</name>
    <dbReference type="NCBI Taxonomy" id="2840907"/>
    <lineage>
        <taxon>Bacteria</taxon>
        <taxon>Bacillati</taxon>
        <taxon>Bacillota</taxon>
        <taxon>Clostridia</taxon>
        <taxon>Candidatus Pullichristensenella</taxon>
    </lineage>
</organism>
<dbReference type="PANTHER" id="PTHR43298">
    <property type="entry name" value="MULTIDRUG RESISTANCE PROTEIN NORM-RELATED"/>
    <property type="match status" value="1"/>
</dbReference>
<dbReference type="NCBIfam" id="TIGR00797">
    <property type="entry name" value="matE"/>
    <property type="match status" value="1"/>
</dbReference>
<feature type="transmembrane region" description="Helical" evidence="15">
    <location>
        <begin position="134"/>
        <end position="154"/>
    </location>
</feature>
<comment type="caution">
    <text evidence="16">The sequence shown here is derived from an EMBL/GenBank/DDBJ whole genome shotgun (WGS) entry which is preliminary data.</text>
</comment>
<evidence type="ECO:0000256" key="11">
    <source>
        <dbReference type="ARBA" id="ARBA00023065"/>
    </source>
</evidence>
<evidence type="ECO:0000256" key="6">
    <source>
        <dbReference type="ARBA" id="ARBA00022448"/>
    </source>
</evidence>
<dbReference type="GO" id="GO:0006811">
    <property type="term" value="P:monoatomic ion transport"/>
    <property type="evidence" value="ECO:0007669"/>
    <property type="project" value="UniProtKB-KW"/>
</dbReference>
<feature type="transmembrane region" description="Helical" evidence="15">
    <location>
        <begin position="46"/>
        <end position="73"/>
    </location>
</feature>
<evidence type="ECO:0000313" key="17">
    <source>
        <dbReference type="Proteomes" id="UP000824072"/>
    </source>
</evidence>
<keyword evidence="10 15" id="KW-1133">Transmembrane helix</keyword>
<comment type="subcellular location">
    <subcellularLocation>
        <location evidence="2">Cell membrane</location>
        <topology evidence="2">Multi-pass membrane protein</topology>
    </subcellularLocation>
</comment>
<dbReference type="GO" id="GO:0042910">
    <property type="term" value="F:xenobiotic transmembrane transporter activity"/>
    <property type="evidence" value="ECO:0007669"/>
    <property type="project" value="InterPro"/>
</dbReference>
<keyword evidence="7" id="KW-0050">Antiport</keyword>
<feature type="transmembrane region" description="Helical" evidence="15">
    <location>
        <begin position="387"/>
        <end position="408"/>
    </location>
</feature>
<dbReference type="InterPro" id="IPR048279">
    <property type="entry name" value="MdtK-like"/>
</dbReference>
<evidence type="ECO:0000256" key="13">
    <source>
        <dbReference type="ARBA" id="ARBA00023251"/>
    </source>
</evidence>
<evidence type="ECO:0000256" key="10">
    <source>
        <dbReference type="ARBA" id="ARBA00022989"/>
    </source>
</evidence>
<keyword evidence="8" id="KW-1003">Cell membrane</keyword>
<feature type="transmembrane region" description="Helical" evidence="15">
    <location>
        <begin position="190"/>
        <end position="210"/>
    </location>
</feature>
<feature type="transmembrane region" description="Helical" evidence="15">
    <location>
        <begin position="13"/>
        <end position="34"/>
    </location>
</feature>
<reference evidence="16" key="1">
    <citation type="submission" date="2020-10" db="EMBL/GenBank/DDBJ databases">
        <authorList>
            <person name="Gilroy R."/>
        </authorList>
    </citation>
    <scope>NUCLEOTIDE SEQUENCE</scope>
    <source>
        <strain evidence="16">ChiHcec3-11533</strain>
    </source>
</reference>
<dbReference type="PIRSF" id="PIRSF006603">
    <property type="entry name" value="DinF"/>
    <property type="match status" value="1"/>
</dbReference>
<keyword evidence="11" id="KW-0406">Ion transport</keyword>
<reference evidence="16" key="2">
    <citation type="journal article" date="2021" name="PeerJ">
        <title>Extensive microbial diversity within the chicken gut microbiome revealed by metagenomics and culture.</title>
        <authorList>
            <person name="Gilroy R."/>
            <person name="Ravi A."/>
            <person name="Getino M."/>
            <person name="Pursley I."/>
            <person name="Horton D.L."/>
            <person name="Alikhan N.F."/>
            <person name="Baker D."/>
            <person name="Gharbi K."/>
            <person name="Hall N."/>
            <person name="Watson M."/>
            <person name="Adriaenssens E.M."/>
            <person name="Foster-Nyarko E."/>
            <person name="Jarju S."/>
            <person name="Secka A."/>
            <person name="Antonio M."/>
            <person name="Oren A."/>
            <person name="Chaudhuri R.R."/>
            <person name="La Ragione R."/>
            <person name="Hildebrand F."/>
            <person name="Pallen M.J."/>
        </authorList>
    </citation>
    <scope>NUCLEOTIDE SEQUENCE</scope>
    <source>
        <strain evidence="16">ChiHcec3-11533</strain>
    </source>
</reference>
<comment type="similarity">
    <text evidence="3">Belongs to the multi antimicrobial extrusion (MATE) (TC 2.A.66.1) family. MepA subfamily.</text>
</comment>
<evidence type="ECO:0000256" key="15">
    <source>
        <dbReference type="SAM" id="Phobius"/>
    </source>
</evidence>
<dbReference type="InterPro" id="IPR050222">
    <property type="entry name" value="MATE_MdtK"/>
</dbReference>
<evidence type="ECO:0000256" key="14">
    <source>
        <dbReference type="ARBA" id="ARBA00031636"/>
    </source>
</evidence>
<keyword evidence="6" id="KW-0813">Transport</keyword>
<feature type="transmembrane region" description="Helical" evidence="15">
    <location>
        <begin position="240"/>
        <end position="265"/>
    </location>
</feature>
<feature type="transmembrane region" description="Helical" evidence="15">
    <location>
        <begin position="414"/>
        <end position="437"/>
    </location>
</feature>
<dbReference type="CDD" id="cd13143">
    <property type="entry name" value="MATE_MepA_like"/>
    <property type="match status" value="1"/>
</dbReference>
<evidence type="ECO:0000256" key="12">
    <source>
        <dbReference type="ARBA" id="ARBA00023136"/>
    </source>
</evidence>
<evidence type="ECO:0000313" key="16">
    <source>
        <dbReference type="EMBL" id="HIU34076.1"/>
    </source>
</evidence>
<dbReference type="InterPro" id="IPR045070">
    <property type="entry name" value="MATE_MepA-like"/>
</dbReference>
<comment type="function">
    <text evidence="1">Multidrug efflux pump.</text>
</comment>
<dbReference type="GO" id="GO:0005886">
    <property type="term" value="C:plasma membrane"/>
    <property type="evidence" value="ECO:0007669"/>
    <property type="project" value="UniProtKB-SubCell"/>
</dbReference>
<dbReference type="Proteomes" id="UP000824072">
    <property type="component" value="Unassembled WGS sequence"/>
</dbReference>
<evidence type="ECO:0000256" key="4">
    <source>
        <dbReference type="ARBA" id="ARBA00020268"/>
    </source>
</evidence>
<dbReference type="GO" id="GO:0046677">
    <property type="term" value="P:response to antibiotic"/>
    <property type="evidence" value="ECO:0007669"/>
    <property type="project" value="UniProtKB-KW"/>
</dbReference>
<proteinExistence type="inferred from homology"/>
<protein>
    <recommendedName>
        <fullName evidence="5">Multidrug export protein MepA</fullName>
    </recommendedName>
    <alternativeName>
        <fullName evidence="14">Multidrug-efflux transporter</fullName>
    </alternativeName>
    <alternativeName>
        <fullName evidence="4">Probable multidrug resistance protein NorM</fullName>
    </alternativeName>
</protein>
<keyword evidence="9 15" id="KW-0812">Transmembrane</keyword>
<keyword evidence="12 15" id="KW-0472">Membrane</keyword>
<dbReference type="InterPro" id="IPR002528">
    <property type="entry name" value="MATE_fam"/>
</dbReference>
<evidence type="ECO:0000256" key="9">
    <source>
        <dbReference type="ARBA" id="ARBA00022692"/>
    </source>
</evidence>
<dbReference type="EMBL" id="DVMU01000131">
    <property type="protein sequence ID" value="HIU34076.1"/>
    <property type="molecule type" value="Genomic_DNA"/>
</dbReference>
<dbReference type="GO" id="GO:0015297">
    <property type="term" value="F:antiporter activity"/>
    <property type="evidence" value="ECO:0007669"/>
    <property type="project" value="UniProtKB-KW"/>
</dbReference>
<evidence type="ECO:0000256" key="8">
    <source>
        <dbReference type="ARBA" id="ARBA00022475"/>
    </source>
</evidence>
<evidence type="ECO:0000256" key="1">
    <source>
        <dbReference type="ARBA" id="ARBA00003408"/>
    </source>
</evidence>
<keyword evidence="13" id="KW-0046">Antibiotic resistance</keyword>
<accession>A0A9D1LCT4</accession>
<gene>
    <name evidence="16" type="ORF">IAB02_05885</name>
</gene>
<dbReference type="Pfam" id="PF01554">
    <property type="entry name" value="MatE"/>
    <property type="match status" value="2"/>
</dbReference>
<evidence type="ECO:0000256" key="5">
    <source>
        <dbReference type="ARBA" id="ARBA00022106"/>
    </source>
</evidence>
<feature type="transmembrane region" description="Helical" evidence="15">
    <location>
        <begin position="94"/>
        <end position="114"/>
    </location>
</feature>
<feature type="transmembrane region" description="Helical" evidence="15">
    <location>
        <begin position="359"/>
        <end position="380"/>
    </location>
</feature>
<dbReference type="AlphaFoldDB" id="A0A9D1LCT4"/>
<evidence type="ECO:0000256" key="7">
    <source>
        <dbReference type="ARBA" id="ARBA00022449"/>
    </source>
</evidence>
<dbReference type="PANTHER" id="PTHR43298:SF2">
    <property type="entry name" value="FMN_FAD EXPORTER YEEO-RELATED"/>
    <property type="match status" value="1"/>
</dbReference>